<feature type="non-terminal residue" evidence="1">
    <location>
        <position position="1"/>
    </location>
</feature>
<evidence type="ECO:0000313" key="1">
    <source>
        <dbReference type="EMBL" id="KOF92014.1"/>
    </source>
</evidence>
<protein>
    <submittedName>
        <fullName evidence="1">Uncharacterized protein</fullName>
    </submittedName>
</protein>
<reference evidence="1" key="1">
    <citation type="submission" date="2015-07" db="EMBL/GenBank/DDBJ databases">
        <title>MeaNS - Measles Nucleotide Surveillance Program.</title>
        <authorList>
            <person name="Tran T."/>
            <person name="Druce J."/>
        </authorList>
    </citation>
    <scope>NUCLEOTIDE SEQUENCE</scope>
    <source>
        <strain evidence="1">UCB-OBI-ISO-001</strain>
        <tissue evidence="1">Gonad</tissue>
    </source>
</reference>
<dbReference type="OrthoDB" id="425014at2759"/>
<dbReference type="EMBL" id="KQ417425">
    <property type="protein sequence ID" value="KOF92014.1"/>
    <property type="molecule type" value="Genomic_DNA"/>
</dbReference>
<dbReference type="AlphaFoldDB" id="A0A0L8HS48"/>
<dbReference type="PANTHER" id="PTHR47027">
    <property type="entry name" value="REVERSE TRANSCRIPTASE DOMAIN-CONTAINING PROTEIN"/>
    <property type="match status" value="1"/>
</dbReference>
<proteinExistence type="predicted"/>
<sequence length="158" mass="18895">NITIRHERLAQCKAFKYLGNTVSYNVQLDQEIICRMSRACASFGRLQKRLWKNKHVSVCVKCKVYQAIVLFSLLYGTGTQTVYKAQNEEILQHAGLPPMLEILLDRNLFWLGYIHRMDNNRFPRQIFCSQLFKRERDHERPRQRFKDIAEKEFEVERN</sequence>
<gene>
    <name evidence="1" type="ORF">OCBIM_22007557mg</name>
</gene>
<organism evidence="1">
    <name type="scientific">Octopus bimaculoides</name>
    <name type="common">California two-spotted octopus</name>
    <dbReference type="NCBI Taxonomy" id="37653"/>
    <lineage>
        <taxon>Eukaryota</taxon>
        <taxon>Metazoa</taxon>
        <taxon>Spiralia</taxon>
        <taxon>Lophotrochozoa</taxon>
        <taxon>Mollusca</taxon>
        <taxon>Cephalopoda</taxon>
        <taxon>Coleoidea</taxon>
        <taxon>Octopodiformes</taxon>
        <taxon>Octopoda</taxon>
        <taxon>Incirrata</taxon>
        <taxon>Octopodidae</taxon>
        <taxon>Octopus</taxon>
    </lineage>
</organism>
<accession>A0A0L8HS48</accession>
<name>A0A0L8HS48_OCTBM</name>
<dbReference type="PANTHER" id="PTHR47027:SF20">
    <property type="entry name" value="REVERSE TRANSCRIPTASE-LIKE PROTEIN WITH RNA-DIRECTED DNA POLYMERASE DOMAIN"/>
    <property type="match status" value="1"/>
</dbReference>